<feature type="transmembrane region" description="Helical" evidence="4">
    <location>
        <begin position="129"/>
        <end position="150"/>
    </location>
</feature>
<evidence type="ECO:0000313" key="6">
    <source>
        <dbReference type="EMBL" id="KIO34664.1"/>
    </source>
</evidence>
<gene>
    <name evidence="6" type="ORF">M407DRAFT_89025</name>
</gene>
<keyword evidence="4" id="KW-0812">Transmembrane</keyword>
<dbReference type="AlphaFoldDB" id="A0A0C3QZ41"/>
<dbReference type="PROSITE" id="PS50002">
    <property type="entry name" value="SH3"/>
    <property type="match status" value="1"/>
</dbReference>
<evidence type="ECO:0000259" key="5">
    <source>
        <dbReference type="PROSITE" id="PS50002"/>
    </source>
</evidence>
<dbReference type="Pfam" id="PF07653">
    <property type="entry name" value="SH3_2"/>
    <property type="match status" value="1"/>
</dbReference>
<proteinExistence type="predicted"/>
<feature type="domain" description="SH3" evidence="5">
    <location>
        <begin position="301"/>
        <end position="364"/>
    </location>
</feature>
<dbReference type="STRING" id="1051891.A0A0C3QZ41"/>
<dbReference type="SUPFAM" id="SSF50044">
    <property type="entry name" value="SH3-domain"/>
    <property type="match status" value="1"/>
</dbReference>
<dbReference type="Proteomes" id="UP000054248">
    <property type="component" value="Unassembled WGS sequence"/>
</dbReference>
<dbReference type="HOGENOM" id="CLU_681841_0_0_1"/>
<name>A0A0C3QZ41_9AGAM</name>
<reference evidence="6 7" key="1">
    <citation type="submission" date="2014-04" db="EMBL/GenBank/DDBJ databases">
        <authorList>
            <consortium name="DOE Joint Genome Institute"/>
            <person name="Kuo A."/>
            <person name="Girlanda M."/>
            <person name="Perotto S."/>
            <person name="Kohler A."/>
            <person name="Nagy L.G."/>
            <person name="Floudas D."/>
            <person name="Copeland A."/>
            <person name="Barry K.W."/>
            <person name="Cichocki N."/>
            <person name="Veneault-Fourrey C."/>
            <person name="LaButti K."/>
            <person name="Lindquist E.A."/>
            <person name="Lipzen A."/>
            <person name="Lundell T."/>
            <person name="Morin E."/>
            <person name="Murat C."/>
            <person name="Sun H."/>
            <person name="Tunlid A."/>
            <person name="Henrissat B."/>
            <person name="Grigoriev I.V."/>
            <person name="Hibbett D.S."/>
            <person name="Martin F."/>
            <person name="Nordberg H.P."/>
            <person name="Cantor M.N."/>
            <person name="Hua S.X."/>
        </authorList>
    </citation>
    <scope>NUCLEOTIDE SEQUENCE [LARGE SCALE GENOMIC DNA]</scope>
    <source>
        <strain evidence="6 7">MUT 4182</strain>
    </source>
</reference>
<evidence type="ECO:0000256" key="4">
    <source>
        <dbReference type="SAM" id="Phobius"/>
    </source>
</evidence>
<reference evidence="7" key="2">
    <citation type="submission" date="2015-01" db="EMBL/GenBank/DDBJ databases">
        <title>Evolutionary Origins and Diversification of the Mycorrhizal Mutualists.</title>
        <authorList>
            <consortium name="DOE Joint Genome Institute"/>
            <consortium name="Mycorrhizal Genomics Consortium"/>
            <person name="Kohler A."/>
            <person name="Kuo A."/>
            <person name="Nagy L.G."/>
            <person name="Floudas D."/>
            <person name="Copeland A."/>
            <person name="Barry K.W."/>
            <person name="Cichocki N."/>
            <person name="Veneault-Fourrey C."/>
            <person name="LaButti K."/>
            <person name="Lindquist E.A."/>
            <person name="Lipzen A."/>
            <person name="Lundell T."/>
            <person name="Morin E."/>
            <person name="Murat C."/>
            <person name="Riley R."/>
            <person name="Ohm R."/>
            <person name="Sun H."/>
            <person name="Tunlid A."/>
            <person name="Henrissat B."/>
            <person name="Grigoriev I.V."/>
            <person name="Hibbett D.S."/>
            <person name="Martin F."/>
        </authorList>
    </citation>
    <scope>NUCLEOTIDE SEQUENCE [LARGE SCALE GENOMIC DNA]</scope>
    <source>
        <strain evidence="7">MUT 4182</strain>
    </source>
</reference>
<dbReference type="OrthoDB" id="5340910at2759"/>
<protein>
    <recommendedName>
        <fullName evidence="5">SH3 domain-containing protein</fullName>
    </recommendedName>
</protein>
<dbReference type="InterPro" id="IPR036028">
    <property type="entry name" value="SH3-like_dom_sf"/>
</dbReference>
<dbReference type="Gene3D" id="2.30.30.40">
    <property type="entry name" value="SH3 Domains"/>
    <property type="match status" value="1"/>
</dbReference>
<keyword evidence="7" id="KW-1185">Reference proteome</keyword>
<evidence type="ECO:0000313" key="7">
    <source>
        <dbReference type="Proteomes" id="UP000054248"/>
    </source>
</evidence>
<dbReference type="EMBL" id="KN822942">
    <property type="protein sequence ID" value="KIO34664.1"/>
    <property type="molecule type" value="Genomic_DNA"/>
</dbReference>
<keyword evidence="1 2" id="KW-0728">SH3 domain</keyword>
<evidence type="ECO:0000256" key="3">
    <source>
        <dbReference type="SAM" id="MobiDB-lite"/>
    </source>
</evidence>
<evidence type="ECO:0000256" key="2">
    <source>
        <dbReference type="PROSITE-ProRule" id="PRU00192"/>
    </source>
</evidence>
<organism evidence="6 7">
    <name type="scientific">Tulasnella calospora MUT 4182</name>
    <dbReference type="NCBI Taxonomy" id="1051891"/>
    <lineage>
        <taxon>Eukaryota</taxon>
        <taxon>Fungi</taxon>
        <taxon>Dikarya</taxon>
        <taxon>Basidiomycota</taxon>
        <taxon>Agaricomycotina</taxon>
        <taxon>Agaricomycetes</taxon>
        <taxon>Cantharellales</taxon>
        <taxon>Tulasnellaceae</taxon>
        <taxon>Tulasnella</taxon>
    </lineage>
</organism>
<dbReference type="SMART" id="SM00326">
    <property type="entry name" value="SH3"/>
    <property type="match status" value="1"/>
</dbReference>
<feature type="region of interest" description="Disordered" evidence="3">
    <location>
        <begin position="65"/>
        <end position="108"/>
    </location>
</feature>
<sequence length="404" mass="42136">MSDIFHRPDGSDFLSLSSEFAQFTSTFFSPQPTSETDSPLESATDPNGLFTDTALLSVGTTTTTTITSTTSEIPTSTPVTTTPVPSPTTTPAATSSMTSNTSAAPSSTDSVIAANAEAATSSKSGASPAAIGVTVTLLILVAIGAALFLFRRHQRNKRLAQRQTWQMPVGSPKAQPLMYDLEKSSSEGHAALMDNFESIDIDEKRGPTPLPDQVRLQAVPVKLPTLPGALHPAGLAPPRMPSPPPMDMSGNGGSPVHIGVQAPSFGSGGQVPLITSTPFSATIPRSSVTPSLNSAMNAQASHGTLVVVARTFVPSLPDELSIQTGEQVRIIMKYDDGWAHVERLRSGAGENGVVPMDCLDAVSGGNAPVLPPIFSGPGLTQEAVESWRLSKRKSSLHPVGPAMY</sequence>
<keyword evidence="4" id="KW-0472">Membrane</keyword>
<dbReference type="CDD" id="cd12087">
    <property type="entry name" value="TM_EGFR-like"/>
    <property type="match status" value="1"/>
</dbReference>
<keyword evidence="4" id="KW-1133">Transmembrane helix</keyword>
<accession>A0A0C3QZ41</accession>
<dbReference type="InterPro" id="IPR001452">
    <property type="entry name" value="SH3_domain"/>
</dbReference>
<evidence type="ECO:0000256" key="1">
    <source>
        <dbReference type="ARBA" id="ARBA00022443"/>
    </source>
</evidence>